<feature type="transmembrane region" description="Helical" evidence="1">
    <location>
        <begin position="6"/>
        <end position="24"/>
    </location>
</feature>
<reference evidence="2 3" key="1">
    <citation type="submission" date="2019-06" db="EMBL/GenBank/DDBJ databases">
        <title>Sequencing the genomes of 1000 actinobacteria strains.</title>
        <authorList>
            <person name="Klenk H.-P."/>
        </authorList>
    </citation>
    <scope>NUCLEOTIDE SEQUENCE [LARGE SCALE GENOMIC DNA]</scope>
    <source>
        <strain evidence="2 3">DSM 45928</strain>
    </source>
</reference>
<comment type="caution">
    <text evidence="2">The sequence shown here is derived from an EMBL/GenBank/DDBJ whole genome shotgun (WGS) entry which is preliminary data.</text>
</comment>
<dbReference type="AlphaFoldDB" id="A0A543AW56"/>
<keyword evidence="3" id="KW-1185">Reference proteome</keyword>
<dbReference type="OrthoDB" id="5197263at2"/>
<dbReference type="EMBL" id="VFOW01000001">
    <property type="protein sequence ID" value="TQL76790.1"/>
    <property type="molecule type" value="Genomic_DNA"/>
</dbReference>
<keyword evidence="1" id="KW-0812">Transmembrane</keyword>
<gene>
    <name evidence="2" type="ORF">FB566_2327</name>
</gene>
<keyword evidence="1" id="KW-1133">Transmembrane helix</keyword>
<proteinExistence type="predicted"/>
<accession>A0A543AW56</accession>
<protein>
    <submittedName>
        <fullName evidence="2">Uncharacterized protein</fullName>
    </submittedName>
</protein>
<evidence type="ECO:0000256" key="1">
    <source>
        <dbReference type="SAM" id="Phobius"/>
    </source>
</evidence>
<name>A0A543AW56_9ACTN</name>
<evidence type="ECO:0000313" key="3">
    <source>
        <dbReference type="Proteomes" id="UP000317043"/>
    </source>
</evidence>
<dbReference type="RefSeq" id="WP_142038723.1">
    <property type="nucleotide sequence ID" value="NZ_JBHTGS010000001.1"/>
</dbReference>
<organism evidence="2 3">
    <name type="scientific">Stackebrandtia endophytica</name>
    <dbReference type="NCBI Taxonomy" id="1496996"/>
    <lineage>
        <taxon>Bacteria</taxon>
        <taxon>Bacillati</taxon>
        <taxon>Actinomycetota</taxon>
        <taxon>Actinomycetes</taxon>
        <taxon>Glycomycetales</taxon>
        <taxon>Glycomycetaceae</taxon>
        <taxon>Stackebrandtia</taxon>
    </lineage>
</organism>
<evidence type="ECO:0000313" key="2">
    <source>
        <dbReference type="EMBL" id="TQL76790.1"/>
    </source>
</evidence>
<dbReference type="Proteomes" id="UP000317043">
    <property type="component" value="Unassembled WGS sequence"/>
</dbReference>
<keyword evidence="1" id="KW-0472">Membrane</keyword>
<sequence length="159" mass="18178">MEALSWIYPVGGSLLIGLFCWWAVMPSRRQRWAMNRVLPALDRTPRVGRVVGVRTGGAERPLLTYDIEYTGVDGRAYRAQLADEIDVLWRRHFKVGSRWQVVAHQDPMLAETRVFLAEAHDEVWRCGFVLDGVHIRFPEGDWQRGPGSPFLSDTGRFAP</sequence>
<dbReference type="InParanoid" id="A0A543AW56"/>